<keyword evidence="1" id="KW-1133">Transmembrane helix</keyword>
<organism evidence="2 3">
    <name type="scientific">Spartinivicinus marinus</name>
    <dbReference type="NCBI Taxonomy" id="2994442"/>
    <lineage>
        <taxon>Bacteria</taxon>
        <taxon>Pseudomonadati</taxon>
        <taxon>Pseudomonadota</taxon>
        <taxon>Gammaproteobacteria</taxon>
        <taxon>Oceanospirillales</taxon>
        <taxon>Zooshikellaceae</taxon>
        <taxon>Spartinivicinus</taxon>
    </lineage>
</organism>
<keyword evidence="3" id="KW-1185">Reference proteome</keyword>
<evidence type="ECO:0000313" key="3">
    <source>
        <dbReference type="Proteomes" id="UP000569732"/>
    </source>
</evidence>
<sequence length="139" mass="15931">MAGILVIIIFIFEAYGVWFFKKLFFGTTAKKIIRTDLVKYVVFAVVVALILGFSSGIYSISRYENKQVYGLSFLFVSIILKDLQLIVPALVFHLLSWLKPNLWLCFIRDCFYLSLTSGLIFTLTCSNLVAEYFNVTLRS</sequence>
<comment type="caution">
    <text evidence="2">The sequence shown here is derived from an EMBL/GenBank/DDBJ whole genome shotgun (WGS) entry which is preliminary data.</text>
</comment>
<evidence type="ECO:0000313" key="2">
    <source>
        <dbReference type="EMBL" id="NYZ70093.1"/>
    </source>
</evidence>
<dbReference type="AlphaFoldDB" id="A0A853I9Y9"/>
<feature type="transmembrane region" description="Helical" evidence="1">
    <location>
        <begin position="73"/>
        <end position="98"/>
    </location>
</feature>
<keyword evidence="1" id="KW-0472">Membrane</keyword>
<accession>A0A853I9Y9</accession>
<dbReference type="Proteomes" id="UP000569732">
    <property type="component" value="Unassembled WGS sequence"/>
</dbReference>
<evidence type="ECO:0000256" key="1">
    <source>
        <dbReference type="SAM" id="Phobius"/>
    </source>
</evidence>
<dbReference type="EMBL" id="JACCKB010000264">
    <property type="protein sequence ID" value="NYZ70093.1"/>
    <property type="molecule type" value="Genomic_DNA"/>
</dbReference>
<reference evidence="2 3" key="1">
    <citation type="submission" date="2020-07" db="EMBL/GenBank/DDBJ databases">
        <title>Endozoicomonas sp. nov., isolated from sediment.</title>
        <authorList>
            <person name="Gu T."/>
        </authorList>
    </citation>
    <scope>NUCLEOTIDE SEQUENCE [LARGE SCALE GENOMIC DNA]</scope>
    <source>
        <strain evidence="2 3">SM1973</strain>
    </source>
</reference>
<proteinExistence type="predicted"/>
<name>A0A853I9Y9_9GAMM</name>
<protein>
    <submittedName>
        <fullName evidence="2">Uncharacterized protein</fullName>
    </submittedName>
</protein>
<gene>
    <name evidence="2" type="ORF">H0A36_29185</name>
</gene>
<keyword evidence="1" id="KW-0812">Transmembrane</keyword>
<dbReference type="RefSeq" id="WP_180572031.1">
    <property type="nucleotide sequence ID" value="NZ_JACCKB010000264.1"/>
</dbReference>
<feature type="transmembrane region" description="Helical" evidence="1">
    <location>
        <begin position="6"/>
        <end position="25"/>
    </location>
</feature>
<feature type="transmembrane region" description="Helical" evidence="1">
    <location>
        <begin position="37"/>
        <end position="61"/>
    </location>
</feature>
<feature type="transmembrane region" description="Helical" evidence="1">
    <location>
        <begin position="110"/>
        <end position="130"/>
    </location>
</feature>